<evidence type="ECO:0008006" key="4">
    <source>
        <dbReference type="Google" id="ProtNLM"/>
    </source>
</evidence>
<protein>
    <recommendedName>
        <fullName evidence="4">DivIVA domain-containing protein</fullName>
    </recommendedName>
</protein>
<name>A0ABW3CIA1_9ACTN</name>
<reference evidence="3" key="1">
    <citation type="journal article" date="2019" name="Int. J. Syst. Evol. Microbiol.">
        <title>The Global Catalogue of Microorganisms (GCM) 10K type strain sequencing project: providing services to taxonomists for standard genome sequencing and annotation.</title>
        <authorList>
            <consortium name="The Broad Institute Genomics Platform"/>
            <consortium name="The Broad Institute Genome Sequencing Center for Infectious Disease"/>
            <person name="Wu L."/>
            <person name="Ma J."/>
        </authorList>
    </citation>
    <scope>NUCLEOTIDE SEQUENCE [LARGE SCALE GENOMIC DNA]</scope>
    <source>
        <strain evidence="3">JCM 31696</strain>
    </source>
</reference>
<dbReference type="EMBL" id="JBHTIR010002054">
    <property type="protein sequence ID" value="MFD0853307.1"/>
    <property type="molecule type" value="Genomic_DNA"/>
</dbReference>
<feature type="coiled-coil region" evidence="1">
    <location>
        <begin position="26"/>
        <end position="67"/>
    </location>
</feature>
<keyword evidence="1" id="KW-0175">Coiled coil</keyword>
<keyword evidence="3" id="KW-1185">Reference proteome</keyword>
<accession>A0ABW3CIA1</accession>
<dbReference type="Proteomes" id="UP001597083">
    <property type="component" value="Unassembled WGS sequence"/>
</dbReference>
<evidence type="ECO:0000256" key="1">
    <source>
        <dbReference type="SAM" id="Coils"/>
    </source>
</evidence>
<comment type="caution">
    <text evidence="2">The sequence shown here is derived from an EMBL/GenBank/DDBJ whole genome shotgun (WGS) entry which is preliminary data.</text>
</comment>
<evidence type="ECO:0000313" key="2">
    <source>
        <dbReference type="EMBL" id="MFD0853307.1"/>
    </source>
</evidence>
<sequence>MSNEAEILPNLLREETFEIVMRGYNRRQVDEYIARSQNQIRELENRLARALKDVERTRQEMAEVREARKPTGDDLSDRLRQIINLAEDEASCRTVIFDPSLPLPLTTPGSHSSTVSS</sequence>
<evidence type="ECO:0000313" key="3">
    <source>
        <dbReference type="Proteomes" id="UP001597083"/>
    </source>
</evidence>
<organism evidence="2 3">
    <name type="scientific">Actinomadura adrarensis</name>
    <dbReference type="NCBI Taxonomy" id="1819600"/>
    <lineage>
        <taxon>Bacteria</taxon>
        <taxon>Bacillati</taxon>
        <taxon>Actinomycetota</taxon>
        <taxon>Actinomycetes</taxon>
        <taxon>Streptosporangiales</taxon>
        <taxon>Thermomonosporaceae</taxon>
        <taxon>Actinomadura</taxon>
    </lineage>
</organism>
<proteinExistence type="predicted"/>
<feature type="non-terminal residue" evidence="2">
    <location>
        <position position="117"/>
    </location>
</feature>
<gene>
    <name evidence="2" type="ORF">ACFQ07_13785</name>
</gene>